<dbReference type="Proteomes" id="UP000601099">
    <property type="component" value="Unassembled WGS sequence"/>
</dbReference>
<feature type="chain" id="PRO_5045676392" evidence="1">
    <location>
        <begin position="29"/>
        <end position="120"/>
    </location>
</feature>
<accession>A0ABS0KZL4</accession>
<keyword evidence="3" id="KW-1185">Reference proteome</keyword>
<comment type="caution">
    <text evidence="2">The sequence shown here is derived from an EMBL/GenBank/DDBJ whole genome shotgun (WGS) entry which is preliminary data.</text>
</comment>
<feature type="signal peptide" evidence="1">
    <location>
        <begin position="1"/>
        <end position="28"/>
    </location>
</feature>
<protein>
    <submittedName>
        <fullName evidence="2">Uncharacterized protein</fullName>
    </submittedName>
</protein>
<evidence type="ECO:0000313" key="2">
    <source>
        <dbReference type="EMBL" id="MBG8552644.1"/>
    </source>
</evidence>
<name>A0ABS0KZL4_9BACT</name>
<evidence type="ECO:0000313" key="3">
    <source>
        <dbReference type="Proteomes" id="UP000601099"/>
    </source>
</evidence>
<sequence length="120" mass="12127">MPSVASILLRLVLLAALLCGGSLGLAHGAATPKATHYLRAADGNPHPQWRIIEAAYQAALTPADDHAPGVGGTCWLPANSIGVPVAYSCLPYVAAAAVAPVAGSPGQVQRLRASVFPNAP</sequence>
<organism evidence="2 3">
    <name type="scientific">Hymenobacter guriensis</name>
    <dbReference type="NCBI Taxonomy" id="2793065"/>
    <lineage>
        <taxon>Bacteria</taxon>
        <taxon>Pseudomonadati</taxon>
        <taxon>Bacteroidota</taxon>
        <taxon>Cytophagia</taxon>
        <taxon>Cytophagales</taxon>
        <taxon>Hymenobacteraceae</taxon>
        <taxon>Hymenobacter</taxon>
    </lineage>
</organism>
<gene>
    <name evidence="2" type="ORF">I5L79_03750</name>
</gene>
<keyword evidence="1" id="KW-0732">Signal</keyword>
<proteinExistence type="predicted"/>
<dbReference type="RefSeq" id="WP_196953697.1">
    <property type="nucleotide sequence ID" value="NZ_JADWYK010000002.1"/>
</dbReference>
<dbReference type="EMBL" id="JADWYK010000002">
    <property type="protein sequence ID" value="MBG8552644.1"/>
    <property type="molecule type" value="Genomic_DNA"/>
</dbReference>
<evidence type="ECO:0000256" key="1">
    <source>
        <dbReference type="SAM" id="SignalP"/>
    </source>
</evidence>
<reference evidence="2 3" key="1">
    <citation type="submission" date="2020-11" db="EMBL/GenBank/DDBJ databases">
        <title>Hymenobacter sp.</title>
        <authorList>
            <person name="Kim M.K."/>
        </authorList>
    </citation>
    <scope>NUCLEOTIDE SEQUENCE [LARGE SCALE GENOMIC DNA]</scope>
    <source>
        <strain evidence="2 3">BT594</strain>
    </source>
</reference>